<organism evidence="3">
    <name type="scientific">uncultured virus</name>
    <dbReference type="NCBI Taxonomy" id="340016"/>
    <lineage>
        <taxon>Viruses</taxon>
        <taxon>environmental samples</taxon>
    </lineage>
</organism>
<dbReference type="InterPro" id="IPR003383">
    <property type="entry name" value="Circovirus_capsid"/>
</dbReference>
<dbReference type="Gene3D" id="2.60.120.950">
    <property type="entry name" value="Circovirus capsid protein"/>
    <property type="match status" value="1"/>
</dbReference>
<name>A0A2K9LS33_9VIRU</name>
<evidence type="ECO:0000256" key="1">
    <source>
        <dbReference type="ARBA" id="ARBA00010301"/>
    </source>
</evidence>
<reference evidence="3" key="1">
    <citation type="submission" date="2017-01" db="EMBL/GenBank/DDBJ databases">
        <title>High-throughput sequencing uncovers low homogeneity in the biogeography of single-stranded DNA viruses.</title>
        <authorList>
            <person name="Pearson V.M."/>
            <person name="Rokyta D.R."/>
        </authorList>
    </citation>
    <scope>NUCLEOTIDE SEQUENCE</scope>
</reference>
<protein>
    <submittedName>
        <fullName evidence="3">Capsid</fullName>
    </submittedName>
</protein>
<comment type="similarity">
    <text evidence="1">Belongs to the circoviridae capsid protein family.</text>
</comment>
<accession>A0A2K9LS33</accession>
<dbReference type="EMBL" id="KY487817">
    <property type="protein sequence ID" value="AUM61706.1"/>
    <property type="molecule type" value="Genomic_DNA"/>
</dbReference>
<evidence type="ECO:0000256" key="2">
    <source>
        <dbReference type="ARBA" id="ARBA00046863"/>
    </source>
</evidence>
<proteinExistence type="inferred from homology"/>
<sequence length="213" mass="25268">MPYRRTYRKRTYRKRYTRNRTYRRKYRRPYRYSRKTGQKVYLYKRHCDFGEINVSNLTGAQGSYIFKLSQLPSVAEFTNLYDTYKINAVKLVFLPQQTQSVSIGSINNANAAARFFSVLDYNDNSVPLGPDELREYQSCKYTPILRPHKRYFKPRIQDRGSSYTPGRPWINCTSPDQEYFGLKYAIEPIDSSTTTSMIYTVEAKFYLSFKQVK</sequence>
<dbReference type="InterPro" id="IPR038652">
    <property type="entry name" value="Circovirus_capsid_sf"/>
</dbReference>
<dbReference type="GO" id="GO:0019069">
    <property type="term" value="P:viral capsid assembly"/>
    <property type="evidence" value="ECO:0007669"/>
    <property type="project" value="InterPro"/>
</dbReference>
<dbReference type="Pfam" id="PF02443">
    <property type="entry name" value="Circo_capsid"/>
    <property type="match status" value="1"/>
</dbReference>
<evidence type="ECO:0000313" key="3">
    <source>
        <dbReference type="EMBL" id="AUM61706.1"/>
    </source>
</evidence>
<comment type="subunit">
    <text evidence="2">Homomultimer. Assembles in the nucleus, presumably in an immature form, then migrates to the cytoplasm once assembled as mature virion. Interacts with Rep; this interaction relocates Rep into the nucleus.</text>
</comment>
<gene>
    <name evidence="3" type="primary">Cap</name>
</gene>